<proteinExistence type="predicted"/>
<organism evidence="1 2">
    <name type="scientific">Riccia sorocarpa</name>
    <dbReference type="NCBI Taxonomy" id="122646"/>
    <lineage>
        <taxon>Eukaryota</taxon>
        <taxon>Viridiplantae</taxon>
        <taxon>Streptophyta</taxon>
        <taxon>Embryophyta</taxon>
        <taxon>Marchantiophyta</taxon>
        <taxon>Marchantiopsida</taxon>
        <taxon>Marchantiidae</taxon>
        <taxon>Marchantiales</taxon>
        <taxon>Ricciaceae</taxon>
        <taxon>Riccia</taxon>
    </lineage>
</organism>
<dbReference type="Proteomes" id="UP001633002">
    <property type="component" value="Unassembled WGS sequence"/>
</dbReference>
<gene>
    <name evidence="1" type="ORF">R1sor_002606</name>
</gene>
<dbReference type="AlphaFoldDB" id="A0ABD3H200"/>
<sequence length="229" mass="26499">MPSSPWCQFESFSIAPRTLDLSFWSHARPTTFVIRSNTLSFWMNVMISRVTREEVRQEWEKKVGLQKQQDAFNECIKALYQKTPHVLSERRIIEAEKRQCFNVKYTDTGVERTWRVSAATTKVKSASPCSTVVSTREEERENDVSLVRTNHVPRTRSRAGKRVGSKGEVVRKVRTRSYVTKAEISTGIGSPRPYTRILLRPLREIETPEAMKRTGAFSSCERMKRKIII</sequence>
<dbReference type="EMBL" id="JBJQOH010000006">
    <property type="protein sequence ID" value="KAL3684584.1"/>
    <property type="molecule type" value="Genomic_DNA"/>
</dbReference>
<comment type="caution">
    <text evidence="1">The sequence shown here is derived from an EMBL/GenBank/DDBJ whole genome shotgun (WGS) entry which is preliminary data.</text>
</comment>
<reference evidence="1 2" key="1">
    <citation type="submission" date="2024-09" db="EMBL/GenBank/DDBJ databases">
        <title>Chromosome-scale assembly of Riccia sorocarpa.</title>
        <authorList>
            <person name="Paukszto L."/>
        </authorList>
    </citation>
    <scope>NUCLEOTIDE SEQUENCE [LARGE SCALE GENOMIC DNA]</scope>
    <source>
        <strain evidence="1">LP-2024</strain>
        <tissue evidence="1">Aerial parts of the thallus</tissue>
    </source>
</reference>
<evidence type="ECO:0000313" key="2">
    <source>
        <dbReference type="Proteomes" id="UP001633002"/>
    </source>
</evidence>
<evidence type="ECO:0000313" key="1">
    <source>
        <dbReference type="EMBL" id="KAL3684584.1"/>
    </source>
</evidence>
<keyword evidence="2" id="KW-1185">Reference proteome</keyword>
<name>A0ABD3H200_9MARC</name>
<protein>
    <submittedName>
        <fullName evidence="1">Uncharacterized protein</fullName>
    </submittedName>
</protein>
<accession>A0ABD3H200</accession>